<organism evidence="1 2">
    <name type="scientific">Candidatus Woesebacteria bacterium GW2011_GWA1_41_7</name>
    <dbReference type="NCBI Taxonomy" id="1618556"/>
    <lineage>
        <taxon>Bacteria</taxon>
        <taxon>Candidatus Woeseibacteriota</taxon>
    </lineage>
</organism>
<evidence type="ECO:0000313" key="1">
    <source>
        <dbReference type="EMBL" id="KKS17815.1"/>
    </source>
</evidence>
<dbReference type="Proteomes" id="UP000033969">
    <property type="component" value="Unassembled WGS sequence"/>
</dbReference>
<evidence type="ECO:0000313" key="2">
    <source>
        <dbReference type="Proteomes" id="UP000033969"/>
    </source>
</evidence>
<reference evidence="1 2" key="1">
    <citation type="journal article" date="2015" name="Nature">
        <title>rRNA introns, odd ribosomes, and small enigmatic genomes across a large radiation of phyla.</title>
        <authorList>
            <person name="Brown C.T."/>
            <person name="Hug L.A."/>
            <person name="Thomas B.C."/>
            <person name="Sharon I."/>
            <person name="Castelle C.J."/>
            <person name="Singh A."/>
            <person name="Wilkins M.J."/>
            <person name="Williams K.H."/>
            <person name="Banfield J.F."/>
        </authorList>
    </citation>
    <scope>NUCLEOTIDE SEQUENCE [LARGE SCALE GENOMIC DNA]</scope>
</reference>
<name>A0A0G0WYL9_9BACT</name>
<accession>A0A0G0WYL9</accession>
<comment type="caution">
    <text evidence="1">The sequence shown here is derived from an EMBL/GenBank/DDBJ whole genome shotgun (WGS) entry which is preliminary data.</text>
</comment>
<protein>
    <submittedName>
        <fullName evidence="1">Uncharacterized protein</fullName>
    </submittedName>
</protein>
<dbReference type="EMBL" id="LCBU01000017">
    <property type="protein sequence ID" value="KKS17815.1"/>
    <property type="molecule type" value="Genomic_DNA"/>
</dbReference>
<sequence>MGTESDFNSDLAFFENLRVAREKEAKAAQKLNTARDTYLNDTEKMSRDIAVRTKDLLPEKVKVAKAPIGGSIGHREVDASFSEENPLAGIGSQVSDVLSKLKGKKLKGDIKGEGLTDLVYQKVLQKRLPAAYQYKLKQDTSILGDETGNLPGYDKFREKFDAENQPDVSRYYKGLTPKGIATNLGIAAAGNLAIEGVGRAGAGLGMKGLAKLAGRGLFGLPTPGAGKFVTKAAGLALMTAADFAVFDAASEVVGQSKWAKAREDEPLKVLGAEMVAGLGAGVVASKVVKGGSKAMMSAVKTYGLEKARNEAAAEVLGKTGTVSSLMEWNKSLKRLERSKAVSVGEVDNFIQLNKKEVGRLTLEDAVSKYNPDIPGGHSVFSKEGISRMAETERSRKAAEAISSFEKEAGYSPEVPGSAFIPKQLPAPGTQRVAVEVVEGLPTKEPLLITDVQERALTIRKSAGTPQEVAENSWMGEYSVTIHDPKFHAHTPMLEGTGARLALPAPVENIVADQLPLRARVAIRTAYEQNRNLRKATIILGEKGPPDLSPDSLTKITEFFTHHINATKVPETLLGPDPVLVNVLKEINLGLAKSGNKAPATLTDNVWGYGLDKVPFTQKLRMLDNAAVEEVKAAAESGIPSSLAVPEAAKKSAARKVRKNAAAEVKRDAEVVAATKKGVVTRKKTTEVITLKAAETPVSEGIAATDVSNLMKKGAEKSTITNLEVGAVTGRTLTPEQIAKFKAAKEKQKRGALSRVLASKEEKMAADAALMDASAADPEIGSYIKKALVTVPLSAVALVGMDASDADASVLGSVSALGVDLAKKAVGDSASKLISVLKNSSLVGEKGRILGRVEKWMDGISVKPTMDVLEKTTSKIPAFFRNTVMTPAAVAGRFYKAEANPLVELATRMTAMHNNIKMHSQAVKEILAMVPEYKNSTEKVRQAMKPLVEKYEVPLAEAGYHEGMIARLGDDLKKTNKAKDPEVYAELSKSLKEHHAKLNGLKADTAGYEAEWTKLAQGTAKEHSSARIALALEDTAEFIHYPWLKGMMTPNELSAVSMLKDLNKVTETRIIEAGGKVIKDRPYAHHALHPDSNTVKLREAFAGLTPNVENAVNLARLNSRNVGSKMLMPDVEYMYAKYVPDVERRIQGMEFWKKGQEGGWHAHVKELRKNGVMTKELDELWTGINKSLEPVAHSGMAQWANRYYSMEVLWRLFASPSVGFKHLMKQTGNLAIFPPDVWAKAVVKTPGVMARAKVMELQERWPKVFGGIKLKQNDAVDLVRAMTNQGKYNSSIAELDMFDTPLNRFDKILGKVNETGSFIVGAVESFDRTATVLMGMEMAAKKGMTPSQAAFAVYDSILKANFLSGVHNPSWVRDPYARAFFMFQGTPFKLMEQRLLLAAKGGKAIVKAGGVTLEQLKELKHFIKEGEYRVKHGMILDALNSEKDIFGQSSAKQFAVSTLMIGGLIGIGDKMFDSNIQDQVFHPPFIKMEGESPGVYLNPVTSAAYKTWTKRHEEDRGLLFTEFVNNWLGHSGAVPSTFRKAMRLTENDIPEIYRNSKLRYFFGVPAAKGE</sequence>
<proteinExistence type="predicted"/>
<gene>
    <name evidence="1" type="ORF">UU74_C0017G0003</name>
</gene>